<dbReference type="EC" id="3.4.23.1" evidence="3"/>
<dbReference type="Ensembl" id="ENSGEVT00005011038.1">
    <property type="protein sequence ID" value="ENSGEVP00005010529.1"/>
    <property type="gene ID" value="ENSGEVG00005007348.1"/>
</dbReference>
<evidence type="ECO:0000256" key="6">
    <source>
        <dbReference type="ARBA" id="ARBA00022757"/>
    </source>
</evidence>
<evidence type="ECO:0000256" key="2">
    <source>
        <dbReference type="ARBA" id="ARBA00007447"/>
    </source>
</evidence>
<dbReference type="InterPro" id="IPR033121">
    <property type="entry name" value="PEPTIDASE_A1"/>
</dbReference>
<evidence type="ECO:0000256" key="9">
    <source>
        <dbReference type="PIRSR" id="PIRSR601461-1"/>
    </source>
</evidence>
<dbReference type="Proteomes" id="UP000694390">
    <property type="component" value="Unassembled WGS sequence"/>
</dbReference>
<evidence type="ECO:0000256" key="7">
    <source>
        <dbReference type="ARBA" id="ARBA00022801"/>
    </source>
</evidence>
<feature type="active site" evidence="9">
    <location>
        <position position="267"/>
    </location>
</feature>
<comment type="similarity">
    <text evidence="2 11">Belongs to the peptidase A1 family.</text>
</comment>
<evidence type="ECO:0000313" key="13">
    <source>
        <dbReference type="Ensembl" id="ENSGEVP00005010529.1"/>
    </source>
</evidence>
<feature type="active site" evidence="9">
    <location>
        <position position="84"/>
    </location>
</feature>
<dbReference type="GO" id="GO:0004190">
    <property type="term" value="F:aspartic-type endopeptidase activity"/>
    <property type="evidence" value="ECO:0007669"/>
    <property type="project" value="UniProtKB-KW"/>
</dbReference>
<sequence length="376" mass="40998">MSFWSLSLPLLIRVPLQKGKSLRQNLKEHGLLEDFLKKNPYNPASKYFPNLANDAASEPLTNYMDYYGTISIGTPAQDFTVIFDTGSSNLWVPSVYCSSAACTNHNRFNPSDSSTYEATSQSLSIQYGTGSMTGILGYDTVQVGGIEDTNQIFGLSETEPGSFFYYAPFDGILGLAFPSISSSGATPVFDNMMNEGLVSEDLFSVYLSSDEQSGSFVMFGGIDSSYYSGSLNWIPLSAETYWEITMDSVTMNGETIACSGGCQAIIDTGTSLLAGPSTEVSYQSPTQPNATWFESSQILAQDGKRHQQALQDDNSLKFQPNNYHVPFSPVQESGSCTSGFESIDVDGLWILGDVFIRQYYVVFDRANNQVALASLA</sequence>
<dbReference type="InterPro" id="IPR001969">
    <property type="entry name" value="Aspartic_peptidase_AS"/>
</dbReference>
<dbReference type="AlphaFoldDB" id="A0A8C4W8Z2"/>
<evidence type="ECO:0000256" key="5">
    <source>
        <dbReference type="ARBA" id="ARBA00022750"/>
    </source>
</evidence>
<feature type="domain" description="Peptidase A1" evidence="12">
    <location>
        <begin position="66"/>
        <end position="373"/>
    </location>
</feature>
<dbReference type="SUPFAM" id="SSF50630">
    <property type="entry name" value="Acid proteases"/>
    <property type="match status" value="1"/>
</dbReference>
<keyword evidence="7 11" id="KW-0378">Hydrolase</keyword>
<evidence type="ECO:0000259" key="12">
    <source>
        <dbReference type="PROSITE" id="PS51767"/>
    </source>
</evidence>
<evidence type="ECO:0000256" key="1">
    <source>
        <dbReference type="ARBA" id="ARBA00002318"/>
    </source>
</evidence>
<feature type="disulfide bond" evidence="10">
    <location>
        <begin position="97"/>
        <end position="102"/>
    </location>
</feature>
<dbReference type="InterPro" id="IPR001461">
    <property type="entry name" value="Aspartic_peptidase_A1"/>
</dbReference>
<dbReference type="Gene3D" id="6.10.140.60">
    <property type="match status" value="1"/>
</dbReference>
<keyword evidence="5 11" id="KW-0064">Aspartyl protease</keyword>
<dbReference type="Pfam" id="PF00026">
    <property type="entry name" value="Asp"/>
    <property type="match status" value="1"/>
</dbReference>
<name>A0A8C4W8Z2_9SAUR</name>
<dbReference type="PANTHER" id="PTHR47966:SF22">
    <property type="entry name" value="PEPSIN A-3-RELATED"/>
    <property type="match status" value="1"/>
</dbReference>
<dbReference type="PROSITE" id="PS51767">
    <property type="entry name" value="PEPTIDASE_A1"/>
    <property type="match status" value="1"/>
</dbReference>
<gene>
    <name evidence="13" type="primary">LOC115651567</name>
</gene>
<keyword evidence="8 10" id="KW-1015">Disulfide bond</keyword>
<dbReference type="InterPro" id="IPR012848">
    <property type="entry name" value="Aspartic_peptidase_N"/>
</dbReference>
<protein>
    <recommendedName>
        <fullName evidence="3">pepsin A</fullName>
        <ecNumber evidence="3">3.4.23.1</ecNumber>
    </recommendedName>
</protein>
<evidence type="ECO:0000256" key="3">
    <source>
        <dbReference type="ARBA" id="ARBA00011924"/>
    </source>
</evidence>
<dbReference type="PRINTS" id="PR00792">
    <property type="entry name" value="PEPSIN"/>
</dbReference>
<dbReference type="InterPro" id="IPR021109">
    <property type="entry name" value="Peptidase_aspartic_dom_sf"/>
</dbReference>
<dbReference type="GO" id="GO:0006508">
    <property type="term" value="P:proteolysis"/>
    <property type="evidence" value="ECO:0007669"/>
    <property type="project" value="UniProtKB-KW"/>
</dbReference>
<evidence type="ECO:0000256" key="4">
    <source>
        <dbReference type="ARBA" id="ARBA00022670"/>
    </source>
</evidence>
<proteinExistence type="inferred from homology"/>
<accession>A0A8C4W8Z2</accession>
<evidence type="ECO:0000313" key="14">
    <source>
        <dbReference type="Proteomes" id="UP000694390"/>
    </source>
</evidence>
<dbReference type="GO" id="GO:0007586">
    <property type="term" value="P:digestion"/>
    <property type="evidence" value="ECO:0007669"/>
    <property type="project" value="UniProtKB-KW"/>
</dbReference>
<dbReference type="PANTHER" id="PTHR47966">
    <property type="entry name" value="BETA-SITE APP-CLEAVING ENZYME, ISOFORM A-RELATED"/>
    <property type="match status" value="1"/>
</dbReference>
<reference evidence="13" key="2">
    <citation type="submission" date="2025-09" db="UniProtKB">
        <authorList>
            <consortium name="Ensembl"/>
        </authorList>
    </citation>
    <scope>IDENTIFICATION</scope>
</reference>
<reference evidence="13" key="1">
    <citation type="submission" date="2025-08" db="UniProtKB">
        <authorList>
            <consortium name="Ensembl"/>
        </authorList>
    </citation>
    <scope>IDENTIFICATION</scope>
</reference>
<dbReference type="Pfam" id="PF07966">
    <property type="entry name" value="A1_Propeptide"/>
    <property type="match status" value="1"/>
</dbReference>
<comment type="function">
    <text evidence="1">Shows particularly broad specificity; although bonds involving phenylalanine and leucine are preferred, many others are also cleaved to some extent.</text>
</comment>
<dbReference type="PROSITE" id="PS00141">
    <property type="entry name" value="ASP_PROTEASE"/>
    <property type="match status" value="2"/>
</dbReference>
<evidence type="ECO:0000256" key="8">
    <source>
        <dbReference type="ARBA" id="ARBA00023157"/>
    </source>
</evidence>
<evidence type="ECO:0000256" key="10">
    <source>
        <dbReference type="PIRSR" id="PIRSR601461-2"/>
    </source>
</evidence>
<keyword evidence="14" id="KW-1185">Reference proteome</keyword>
<evidence type="ECO:0000256" key="11">
    <source>
        <dbReference type="RuleBase" id="RU000454"/>
    </source>
</evidence>
<dbReference type="GeneTree" id="ENSGT00940000155036"/>
<keyword evidence="6" id="KW-0222">Digestion</keyword>
<dbReference type="Gene3D" id="2.40.70.10">
    <property type="entry name" value="Acid Proteases"/>
    <property type="match status" value="2"/>
</dbReference>
<keyword evidence="4 11" id="KW-0645">Protease</keyword>
<feature type="disulfide bond" evidence="10">
    <location>
        <begin position="258"/>
        <end position="262"/>
    </location>
</feature>
<organism evidence="13 14">
    <name type="scientific">Gopherus evgoodei</name>
    <name type="common">Goodes thornscrub tortoise</name>
    <dbReference type="NCBI Taxonomy" id="1825980"/>
    <lineage>
        <taxon>Eukaryota</taxon>
        <taxon>Metazoa</taxon>
        <taxon>Chordata</taxon>
        <taxon>Craniata</taxon>
        <taxon>Vertebrata</taxon>
        <taxon>Euteleostomi</taxon>
        <taxon>Archelosauria</taxon>
        <taxon>Testudinata</taxon>
        <taxon>Testudines</taxon>
        <taxon>Cryptodira</taxon>
        <taxon>Durocryptodira</taxon>
        <taxon>Testudinoidea</taxon>
        <taxon>Testudinidae</taxon>
        <taxon>Gopherus</taxon>
    </lineage>
</organism>